<dbReference type="Gene3D" id="3.10.450.50">
    <property type="match status" value="1"/>
</dbReference>
<dbReference type="EMBL" id="MKIO01000027">
    <property type="protein sequence ID" value="OLP55619.1"/>
    <property type="molecule type" value="Genomic_DNA"/>
</dbReference>
<gene>
    <name evidence="1" type="ORF">BJF92_08050</name>
</gene>
<sequence length="109" mass="12007">MTIELPKPIEAYFAADREGSPDAVAAVFTEAGIVKDERKIHRGREAIRAWRVETGQLYSYTAEPFSLASDEGRTRVMAHVAGTFPGSPLDFSFSFVLSGDRIAELEITL</sequence>
<comment type="caution">
    <text evidence="1">The sequence shown here is derived from an EMBL/GenBank/DDBJ whole genome shotgun (WGS) entry which is preliminary data.</text>
</comment>
<evidence type="ECO:0000313" key="1">
    <source>
        <dbReference type="EMBL" id="OLP55619.1"/>
    </source>
</evidence>
<name>A0A1Q9AK17_9HYPH</name>
<dbReference type="InterPro" id="IPR032710">
    <property type="entry name" value="NTF2-like_dom_sf"/>
</dbReference>
<dbReference type="SUPFAM" id="SSF54427">
    <property type="entry name" value="NTF2-like"/>
    <property type="match status" value="1"/>
</dbReference>
<protein>
    <submittedName>
        <fullName evidence="1">Polyketide cyclase</fullName>
    </submittedName>
</protein>
<accession>A0A1Q9AK17</accession>
<dbReference type="AlphaFoldDB" id="A0A1Q9AK17"/>
<dbReference type="RefSeq" id="WP_075634618.1">
    <property type="nucleotide sequence ID" value="NZ_MKIO01000027.1"/>
</dbReference>
<dbReference type="Proteomes" id="UP000186143">
    <property type="component" value="Unassembled WGS sequence"/>
</dbReference>
<proteinExistence type="predicted"/>
<organism evidence="1 2">
    <name type="scientific">Xaviernesmea rhizosphaerae</name>
    <dbReference type="NCBI Taxonomy" id="1672749"/>
    <lineage>
        <taxon>Bacteria</taxon>
        <taxon>Pseudomonadati</taxon>
        <taxon>Pseudomonadota</taxon>
        <taxon>Alphaproteobacteria</taxon>
        <taxon>Hyphomicrobiales</taxon>
        <taxon>Rhizobiaceae</taxon>
        <taxon>Rhizobium/Agrobacterium group</taxon>
        <taxon>Xaviernesmea</taxon>
    </lineage>
</organism>
<reference evidence="1 2" key="1">
    <citation type="submission" date="2016-09" db="EMBL/GenBank/DDBJ databases">
        <title>Rhizobium sp. nov., a novel species isolated from the rice rhizosphere.</title>
        <authorList>
            <person name="Zhao J."/>
            <person name="Zhang X."/>
        </authorList>
    </citation>
    <scope>NUCLEOTIDE SEQUENCE [LARGE SCALE GENOMIC DNA]</scope>
    <source>
        <strain evidence="1 2">MH17</strain>
    </source>
</reference>
<dbReference type="STRING" id="1672749.BJF92_08050"/>
<evidence type="ECO:0000313" key="2">
    <source>
        <dbReference type="Proteomes" id="UP000186143"/>
    </source>
</evidence>
<dbReference type="OrthoDB" id="8684708at2"/>